<sequence length="566" mass="64876">MKSLKFIQLLVLSNSTKSANQFKFSKNLNLVTAKDNSVGKSTLIKLIFWGLGCEPELDTTWNAQDCKTIVDFEVDDKIYRVKRYKNEISLKEEGYAYRDYRKITGSFSKKFAQIVGFNALLPNQKTGSQETPPPAYYFIPFYIDQKRSWANAWDNFEKLGQYRGWKSTIVKYHVGLLKPEHFKLESEKTEKKENQKNIESEVAKIETTLDVIESYIPDAVNTVTTVPAIDKITDSIKKDLELLQLNQEELLHKTAINNSEKSYLYQQQVMTEKLISELDKDYKYSVENIAEDEIECPLCGVVHENSIVNRTSIMTDKTQAENQLDEIIKSIDKVDKKITSNAKKLEDVRSQISVINEKYVIEDESDSKIDFNQIIESVAGNSIKTNVSKTKGFKKTQIAIITKEIKELKKEQKALTTKDETDTILNYFNSTLSNYIKQLDAEAVNLSEINSPLDYNKVIKEGGAAEGARAILGYYLTIFSMVEKFGNETKSPLVIDTPNQQEQSFTNYEKIVNILTSSLLKKNQIILSAMENEQLKPYTDEAHIITLDDKKLLHKDKYELVKIEFE</sequence>
<keyword evidence="2" id="KW-1185">Reference proteome</keyword>
<name>A0ABM9PDU0_9FLAO</name>
<gene>
    <name evidence="1" type="ORF">T190423A01A_40294</name>
</gene>
<dbReference type="Proteomes" id="UP001497527">
    <property type="component" value="Unassembled WGS sequence"/>
</dbReference>
<reference evidence="1 2" key="1">
    <citation type="submission" date="2024-05" db="EMBL/GenBank/DDBJ databases">
        <authorList>
            <person name="Duchaud E."/>
        </authorList>
    </citation>
    <scope>NUCLEOTIDE SEQUENCE [LARGE SCALE GENOMIC DNA]</scope>
    <source>
        <strain evidence="1">Ena-SAMPLE-TAB-13-05-2024-13:56:06:370-140308</strain>
    </source>
</reference>
<accession>A0ABM9PDU0</accession>
<proteinExistence type="predicted"/>
<evidence type="ECO:0000313" key="2">
    <source>
        <dbReference type="Proteomes" id="UP001497527"/>
    </source>
</evidence>
<comment type="caution">
    <text evidence="1">The sequence shown here is derived from an EMBL/GenBank/DDBJ whole genome shotgun (WGS) entry which is preliminary data.</text>
</comment>
<dbReference type="EMBL" id="CAXJIO010000013">
    <property type="protein sequence ID" value="CAL2103701.1"/>
    <property type="molecule type" value="Genomic_DNA"/>
</dbReference>
<organism evidence="1 2">
    <name type="scientific">Tenacibaculum polynesiense</name>
    <dbReference type="NCBI Taxonomy" id="3137857"/>
    <lineage>
        <taxon>Bacteria</taxon>
        <taxon>Pseudomonadati</taxon>
        <taxon>Bacteroidota</taxon>
        <taxon>Flavobacteriia</taxon>
        <taxon>Flavobacteriales</taxon>
        <taxon>Flavobacteriaceae</taxon>
        <taxon>Tenacibaculum</taxon>
    </lineage>
</organism>
<evidence type="ECO:0000313" key="1">
    <source>
        <dbReference type="EMBL" id="CAL2103701.1"/>
    </source>
</evidence>
<dbReference type="RefSeq" id="WP_348717893.1">
    <property type="nucleotide sequence ID" value="NZ_CAXJIO010000013.1"/>
</dbReference>
<evidence type="ECO:0008006" key="3">
    <source>
        <dbReference type="Google" id="ProtNLM"/>
    </source>
</evidence>
<protein>
    <recommendedName>
        <fullName evidence="3">AAA domain-containing protein</fullName>
    </recommendedName>
</protein>
<dbReference type="InterPro" id="IPR027417">
    <property type="entry name" value="P-loop_NTPase"/>
</dbReference>
<dbReference type="Gene3D" id="3.40.50.300">
    <property type="entry name" value="P-loop containing nucleotide triphosphate hydrolases"/>
    <property type="match status" value="1"/>
</dbReference>